<feature type="chain" id="PRO_5017209586" evidence="10">
    <location>
        <begin position="20"/>
        <end position="559"/>
    </location>
</feature>
<keyword evidence="3" id="KW-0677">Repeat</keyword>
<evidence type="ECO:0000256" key="8">
    <source>
        <dbReference type="ARBA" id="ARBA00023319"/>
    </source>
</evidence>
<evidence type="ECO:0000259" key="12">
    <source>
        <dbReference type="PROSITE" id="PS50835"/>
    </source>
</evidence>
<dbReference type="GeneTree" id="ENSGT01090000259985"/>
<dbReference type="InterPro" id="IPR013783">
    <property type="entry name" value="Ig-like_fold"/>
</dbReference>
<dbReference type="Pfam" id="PF01582">
    <property type="entry name" value="TIR"/>
    <property type="match status" value="1"/>
</dbReference>
<sequence length="559" mass="64821">MREYSCIFFWMGFLLAAYAWKDGQQDQIDTYFTVEGHFYKLNCDLYTTQMDNQTLSWSRDDNHTLDVTSQRIKKMEDSLWFLPVKLSDSGYYTCSNRRNITKMILSVESGFCPRQSDIKQFQLGTTRKLSCRQDIIFTIGQKVEVNWLKDCNPLGRHDQKILMRNITEKSAGKYTCQINFIYENRNYTASWTTLLKVKNEPVLLPPKVMRPRNETVAVKAGLNAELECKAFIGLNEKAMNETVIYWMFNYTFINQYQDLSERLEFLVSSVKQGSSKVYSVSRLSIGEVRKEFFHVPFRCIVYNSVGRDVGLIQLTPANDGTFYIHVLICVVIPMAVISVVYCFFKVDLVLAFRGMRQVFCPNTISDGKLYDAYVSYLHHNNLCSSHAENFVMHILPEVLEGLHGYKLFIRGRDNLPGEAIHDIIADTVRKSRRMIIVVSTTSPNDLDQNERLNQFQDVFEQQIGLYDALIKDTLQVILLEMDENIDYSLLPESVKYVKQKQGALRWKPCRGDPTAPPNRRFWKVLRYHMSVTRSQSVMEPILPTTKHPQAETNPIMHTV</sequence>
<feature type="transmembrane region" description="Helical" evidence="9">
    <location>
        <begin position="322"/>
        <end position="344"/>
    </location>
</feature>
<dbReference type="InterPro" id="IPR015621">
    <property type="entry name" value="IL-1_rcpt_fam"/>
</dbReference>
<dbReference type="InterPro" id="IPR035897">
    <property type="entry name" value="Toll_tir_struct_dom_sf"/>
</dbReference>
<dbReference type="OrthoDB" id="9940746at2759"/>
<dbReference type="InterPro" id="IPR003599">
    <property type="entry name" value="Ig_sub"/>
</dbReference>
<accession>A0A3B3R8E4</accession>
<dbReference type="InterPro" id="IPR007110">
    <property type="entry name" value="Ig-like_dom"/>
</dbReference>
<dbReference type="AlphaFoldDB" id="A0A3B3R8E4"/>
<name>A0A3B3R8E4_9TELE</name>
<dbReference type="SMART" id="SM00409">
    <property type="entry name" value="IG"/>
    <property type="match status" value="3"/>
</dbReference>
<proteinExistence type="inferred from homology"/>
<dbReference type="SUPFAM" id="SSF48726">
    <property type="entry name" value="Immunoglobulin"/>
    <property type="match status" value="3"/>
</dbReference>
<dbReference type="InterPro" id="IPR004074">
    <property type="entry name" value="IL-1_rcpt_I/II-typ"/>
</dbReference>
<keyword evidence="9" id="KW-1133">Transmembrane helix</keyword>
<keyword evidence="4" id="KW-0378">Hydrolase</keyword>
<keyword evidence="14" id="KW-1185">Reference proteome</keyword>
<dbReference type="GO" id="GO:0016787">
    <property type="term" value="F:hydrolase activity"/>
    <property type="evidence" value="ECO:0007669"/>
    <property type="project" value="UniProtKB-KW"/>
</dbReference>
<evidence type="ECO:0000256" key="2">
    <source>
        <dbReference type="ARBA" id="ARBA00022729"/>
    </source>
</evidence>
<keyword evidence="9" id="KW-0472">Membrane</keyword>
<dbReference type="Proteomes" id="UP000261540">
    <property type="component" value="Unplaced"/>
</dbReference>
<evidence type="ECO:0000259" key="11">
    <source>
        <dbReference type="PROSITE" id="PS50104"/>
    </source>
</evidence>
<reference evidence="13" key="1">
    <citation type="submission" date="2025-08" db="UniProtKB">
        <authorList>
            <consortium name="Ensembl"/>
        </authorList>
    </citation>
    <scope>IDENTIFICATION</scope>
</reference>
<dbReference type="InterPro" id="IPR000157">
    <property type="entry name" value="TIR_dom"/>
</dbReference>
<evidence type="ECO:0000256" key="7">
    <source>
        <dbReference type="ARBA" id="ARBA00023180"/>
    </source>
</evidence>
<dbReference type="Gene3D" id="3.40.50.10140">
    <property type="entry name" value="Toll/interleukin-1 receptor homology (TIR) domain"/>
    <property type="match status" value="1"/>
</dbReference>
<reference evidence="13" key="2">
    <citation type="submission" date="2025-09" db="UniProtKB">
        <authorList>
            <consortium name="Ensembl"/>
        </authorList>
    </citation>
    <scope>IDENTIFICATION</scope>
</reference>
<dbReference type="Gene3D" id="2.60.40.10">
    <property type="entry name" value="Immunoglobulins"/>
    <property type="match status" value="3"/>
</dbReference>
<dbReference type="PROSITE" id="PS50835">
    <property type="entry name" value="IG_LIKE"/>
    <property type="match status" value="2"/>
</dbReference>
<dbReference type="InterPro" id="IPR036179">
    <property type="entry name" value="Ig-like_dom_sf"/>
</dbReference>
<keyword evidence="2 10" id="KW-0732">Signal</keyword>
<dbReference type="SUPFAM" id="SSF52200">
    <property type="entry name" value="Toll/Interleukin receptor TIR domain"/>
    <property type="match status" value="1"/>
</dbReference>
<feature type="signal peptide" evidence="10">
    <location>
        <begin position="1"/>
        <end position="19"/>
    </location>
</feature>
<dbReference type="PROSITE" id="PS50104">
    <property type="entry name" value="TIR"/>
    <property type="match status" value="1"/>
</dbReference>
<dbReference type="Ensembl" id="ENSPKIT00000039516.1">
    <property type="protein sequence ID" value="ENSPKIP00000015057.1"/>
    <property type="gene ID" value="ENSPKIG00000001894.1"/>
</dbReference>
<keyword evidence="5" id="KW-0520">NAD</keyword>
<evidence type="ECO:0000256" key="1">
    <source>
        <dbReference type="ARBA" id="ARBA00009752"/>
    </source>
</evidence>
<keyword evidence="9" id="KW-0812">Transmembrane</keyword>
<protein>
    <submittedName>
        <fullName evidence="13">Interleukin-1 receptor type 1-like</fullName>
    </submittedName>
</protein>
<feature type="domain" description="Ig-like" evidence="12">
    <location>
        <begin position="113"/>
        <end position="188"/>
    </location>
</feature>
<dbReference type="PANTHER" id="PTHR11890:SF26">
    <property type="entry name" value="INTERLEUKIN-1 RECEPTOR TYPE 1"/>
    <property type="match status" value="1"/>
</dbReference>
<dbReference type="CTD" id="8808"/>
<evidence type="ECO:0000256" key="10">
    <source>
        <dbReference type="SAM" id="SignalP"/>
    </source>
</evidence>
<evidence type="ECO:0000256" key="3">
    <source>
        <dbReference type="ARBA" id="ARBA00022737"/>
    </source>
</evidence>
<dbReference type="PRINTS" id="PR01536">
    <property type="entry name" value="INTRLKN1R12F"/>
</dbReference>
<keyword evidence="6" id="KW-1015">Disulfide bond</keyword>
<dbReference type="PANTHER" id="PTHR11890">
    <property type="entry name" value="INTERLEUKIN-1 RECEPTOR FAMILY MEMBER"/>
    <property type="match status" value="1"/>
</dbReference>
<organism evidence="13 14">
    <name type="scientific">Paramormyrops kingsleyae</name>
    <dbReference type="NCBI Taxonomy" id="1676925"/>
    <lineage>
        <taxon>Eukaryota</taxon>
        <taxon>Metazoa</taxon>
        <taxon>Chordata</taxon>
        <taxon>Craniata</taxon>
        <taxon>Vertebrata</taxon>
        <taxon>Euteleostomi</taxon>
        <taxon>Actinopterygii</taxon>
        <taxon>Neopterygii</taxon>
        <taxon>Teleostei</taxon>
        <taxon>Osteoglossocephala</taxon>
        <taxon>Osteoglossomorpha</taxon>
        <taxon>Osteoglossiformes</taxon>
        <taxon>Mormyridae</taxon>
        <taxon>Paramormyrops</taxon>
    </lineage>
</organism>
<evidence type="ECO:0000313" key="14">
    <source>
        <dbReference type="Proteomes" id="UP000261540"/>
    </source>
</evidence>
<dbReference type="STRING" id="1676925.ENSPKIP00000015057"/>
<feature type="domain" description="Ig-like" evidence="12">
    <location>
        <begin position="35"/>
        <end position="106"/>
    </location>
</feature>
<evidence type="ECO:0000256" key="5">
    <source>
        <dbReference type="ARBA" id="ARBA00023027"/>
    </source>
</evidence>
<dbReference type="KEGG" id="pki:111860702"/>
<dbReference type="PRINTS" id="PR01537">
    <property type="entry name" value="INTRLKN1R1F"/>
</dbReference>
<comment type="similarity">
    <text evidence="1">Belongs to the interleukin-1 receptor family.</text>
</comment>
<evidence type="ECO:0000256" key="4">
    <source>
        <dbReference type="ARBA" id="ARBA00022801"/>
    </source>
</evidence>
<dbReference type="SMART" id="SM00255">
    <property type="entry name" value="TIR"/>
    <property type="match status" value="1"/>
</dbReference>
<keyword evidence="7" id="KW-0325">Glycoprotein</keyword>
<evidence type="ECO:0000256" key="6">
    <source>
        <dbReference type="ARBA" id="ARBA00023157"/>
    </source>
</evidence>
<keyword evidence="8" id="KW-0393">Immunoglobulin domain</keyword>
<dbReference type="GO" id="GO:0004908">
    <property type="term" value="F:interleukin-1 receptor activity"/>
    <property type="evidence" value="ECO:0007669"/>
    <property type="project" value="InterPro"/>
</dbReference>
<evidence type="ECO:0000256" key="9">
    <source>
        <dbReference type="SAM" id="Phobius"/>
    </source>
</evidence>
<evidence type="ECO:0000313" key="13">
    <source>
        <dbReference type="Ensembl" id="ENSPKIP00000015057.1"/>
    </source>
</evidence>
<feature type="domain" description="TIR" evidence="11">
    <location>
        <begin position="368"/>
        <end position="529"/>
    </location>
</feature>